<evidence type="ECO:0000259" key="3">
    <source>
        <dbReference type="Pfam" id="PF16114"/>
    </source>
</evidence>
<dbReference type="OrthoDB" id="3261737at2759"/>
<dbReference type="SUPFAM" id="SSF52210">
    <property type="entry name" value="Succinyl-CoA synthetase domains"/>
    <property type="match status" value="1"/>
</dbReference>
<sequence length="309" mass="34373">MTWKVGGLLKNRVLMLLLHSATGDAIQYLFQMASSWGPHVAKCSPATWSACLTWCQHALTLQLPTNAPNPSRQTITNTFLKHVPEVKKETLVDFLIRSFVYVDLYFAYLEINQLICLDGINGDELTIYHLNLAAKPDQPMMSMHISSSPSILHFTQVWPTPFGRDFSKEKAYIQKLDASPSAFLKLTIVSPEGCIWMMVAGGGASIVYAITAHSFAYELPNYGEYSSTRTEDQTYEYAKMIIDIITHGSFVLMARSSSLTGIICLLKEYKAPLIAKDLHLSWWSKLPGGSQGNASSGSIEEQTCSLKMD</sequence>
<dbReference type="AlphaFoldDB" id="A0A165AXL6"/>
<evidence type="ECO:0000256" key="2">
    <source>
        <dbReference type="SAM" id="SignalP"/>
    </source>
</evidence>
<feature type="chain" id="PRO_5007855407" description="ATP-citrate synthase citrate-binding domain-containing protein" evidence="2">
    <location>
        <begin position="24"/>
        <end position="309"/>
    </location>
</feature>
<dbReference type="RefSeq" id="XP_040757592.1">
    <property type="nucleotide sequence ID" value="XM_040907431.1"/>
</dbReference>
<keyword evidence="2" id="KW-0732">Signal</keyword>
<gene>
    <name evidence="4" type="ORF">LAESUDRAFT_718467</name>
</gene>
<evidence type="ECO:0000256" key="1">
    <source>
        <dbReference type="SAM" id="MobiDB-lite"/>
    </source>
</evidence>
<dbReference type="Pfam" id="PF16114">
    <property type="entry name" value="Citrate_bind"/>
    <property type="match status" value="1"/>
</dbReference>
<dbReference type="Gene3D" id="3.30.470.110">
    <property type="match status" value="1"/>
</dbReference>
<protein>
    <recommendedName>
        <fullName evidence="3">ATP-citrate synthase citrate-binding domain-containing protein</fullName>
    </recommendedName>
</protein>
<feature type="region of interest" description="Disordered" evidence="1">
    <location>
        <begin position="288"/>
        <end position="309"/>
    </location>
</feature>
<dbReference type="Gene3D" id="3.40.50.261">
    <property type="entry name" value="Succinyl-CoA synthetase domains"/>
    <property type="match status" value="1"/>
</dbReference>
<dbReference type="GeneID" id="63824460"/>
<accession>A0A165AXL6</accession>
<dbReference type="InterPro" id="IPR016102">
    <property type="entry name" value="Succinyl-CoA_synth-like"/>
</dbReference>
<feature type="signal peptide" evidence="2">
    <location>
        <begin position="1"/>
        <end position="23"/>
    </location>
</feature>
<dbReference type="Proteomes" id="UP000076871">
    <property type="component" value="Unassembled WGS sequence"/>
</dbReference>
<reference evidence="4 5" key="1">
    <citation type="journal article" date="2016" name="Mol. Biol. Evol.">
        <title>Comparative Genomics of Early-Diverging Mushroom-Forming Fungi Provides Insights into the Origins of Lignocellulose Decay Capabilities.</title>
        <authorList>
            <person name="Nagy L.G."/>
            <person name="Riley R."/>
            <person name="Tritt A."/>
            <person name="Adam C."/>
            <person name="Daum C."/>
            <person name="Floudas D."/>
            <person name="Sun H."/>
            <person name="Yadav J.S."/>
            <person name="Pangilinan J."/>
            <person name="Larsson K.H."/>
            <person name="Matsuura K."/>
            <person name="Barry K."/>
            <person name="Labutti K."/>
            <person name="Kuo R."/>
            <person name="Ohm R.A."/>
            <person name="Bhattacharya S.S."/>
            <person name="Shirouzu T."/>
            <person name="Yoshinaga Y."/>
            <person name="Martin F.M."/>
            <person name="Grigoriev I.V."/>
            <person name="Hibbett D.S."/>
        </authorList>
    </citation>
    <scope>NUCLEOTIDE SEQUENCE [LARGE SCALE GENOMIC DNA]</scope>
    <source>
        <strain evidence="4 5">93-53</strain>
    </source>
</reference>
<evidence type="ECO:0000313" key="4">
    <source>
        <dbReference type="EMBL" id="KZS99851.1"/>
    </source>
</evidence>
<name>A0A165AXL6_9APHY</name>
<feature type="domain" description="ATP-citrate synthase citrate-binding" evidence="3">
    <location>
        <begin position="164"/>
        <end position="247"/>
    </location>
</feature>
<dbReference type="EMBL" id="KV427711">
    <property type="protein sequence ID" value="KZS99851.1"/>
    <property type="molecule type" value="Genomic_DNA"/>
</dbReference>
<proteinExistence type="predicted"/>
<dbReference type="InParanoid" id="A0A165AXL6"/>
<dbReference type="STRING" id="1314785.A0A165AXL6"/>
<keyword evidence="5" id="KW-1185">Reference proteome</keyword>
<organism evidence="4 5">
    <name type="scientific">Laetiporus sulphureus 93-53</name>
    <dbReference type="NCBI Taxonomy" id="1314785"/>
    <lineage>
        <taxon>Eukaryota</taxon>
        <taxon>Fungi</taxon>
        <taxon>Dikarya</taxon>
        <taxon>Basidiomycota</taxon>
        <taxon>Agaricomycotina</taxon>
        <taxon>Agaricomycetes</taxon>
        <taxon>Polyporales</taxon>
        <taxon>Laetiporus</taxon>
    </lineage>
</organism>
<feature type="compositionally biased region" description="Polar residues" evidence="1">
    <location>
        <begin position="292"/>
        <end position="309"/>
    </location>
</feature>
<evidence type="ECO:0000313" key="5">
    <source>
        <dbReference type="Proteomes" id="UP000076871"/>
    </source>
</evidence>
<dbReference type="InterPro" id="IPR032263">
    <property type="entry name" value="Citrate-bd"/>
</dbReference>